<proteinExistence type="predicted"/>
<dbReference type="OrthoDB" id="2468688at2"/>
<sequence length="80" mass="9297">MRFKDISGKEIVNVIEGTRLGMLGQTDLEINEQTGQIEAFIIPNYKWFGLKKEGEETKIRWQSIKKIGEDMIMVETDTFE</sequence>
<name>A0A3D8PWK4_9BACI</name>
<dbReference type="RefSeq" id="WP_115772604.1">
    <property type="nucleotide sequence ID" value="NZ_PIOC01000012.1"/>
</dbReference>
<protein>
    <submittedName>
        <fullName evidence="2">YlmC/YmxH family sporulation protein</fullName>
    </submittedName>
</protein>
<dbReference type="InterPro" id="IPR027275">
    <property type="entry name" value="PRC-brl_dom"/>
</dbReference>
<comment type="caution">
    <text evidence="2">The sequence shown here is derived from an EMBL/GenBank/DDBJ whole genome shotgun (WGS) entry which is preliminary data.</text>
</comment>
<dbReference type="InterPro" id="IPR014238">
    <property type="entry name" value="Spore_YlmC/YmxH"/>
</dbReference>
<evidence type="ECO:0000313" key="3">
    <source>
        <dbReference type="Proteomes" id="UP000257143"/>
    </source>
</evidence>
<dbReference type="InterPro" id="IPR011033">
    <property type="entry name" value="PRC_barrel-like_sf"/>
</dbReference>
<evidence type="ECO:0000259" key="1">
    <source>
        <dbReference type="Pfam" id="PF05239"/>
    </source>
</evidence>
<feature type="domain" description="PRC-barrel" evidence="1">
    <location>
        <begin position="2"/>
        <end position="77"/>
    </location>
</feature>
<organism evidence="2 3">
    <name type="scientific">Oceanobacillus arenosus</name>
    <dbReference type="NCBI Taxonomy" id="1229153"/>
    <lineage>
        <taxon>Bacteria</taxon>
        <taxon>Bacillati</taxon>
        <taxon>Bacillota</taxon>
        <taxon>Bacilli</taxon>
        <taxon>Bacillales</taxon>
        <taxon>Bacillaceae</taxon>
        <taxon>Oceanobacillus</taxon>
    </lineage>
</organism>
<dbReference type="EMBL" id="PIOC01000012">
    <property type="protein sequence ID" value="RDW19529.1"/>
    <property type="molecule type" value="Genomic_DNA"/>
</dbReference>
<dbReference type="Gene3D" id="2.30.30.240">
    <property type="entry name" value="PRC-barrel domain"/>
    <property type="match status" value="1"/>
</dbReference>
<dbReference type="Proteomes" id="UP000257143">
    <property type="component" value="Unassembled WGS sequence"/>
</dbReference>
<reference evidence="3" key="1">
    <citation type="submission" date="2017-11" db="EMBL/GenBank/DDBJ databases">
        <authorList>
            <person name="Zhu W."/>
        </authorList>
    </citation>
    <scope>NUCLEOTIDE SEQUENCE [LARGE SCALE GENOMIC DNA]</scope>
    <source>
        <strain evidence="3">CAU 1183</strain>
    </source>
</reference>
<dbReference type="PANTHER" id="PTHR40061:SF2">
    <property type="entry name" value="PRC-BARREL DOMAIN-CONTAINING PROTEIN"/>
    <property type="match status" value="1"/>
</dbReference>
<keyword evidence="3" id="KW-1185">Reference proteome</keyword>
<dbReference type="PANTHER" id="PTHR40061">
    <property type="entry name" value="SPORULATION PROTEIN YLMC-RELATED"/>
    <property type="match status" value="1"/>
</dbReference>
<dbReference type="NCBIfam" id="TIGR02888">
    <property type="entry name" value="spore_YlmC_YmxH"/>
    <property type="match status" value="1"/>
</dbReference>
<accession>A0A3D8PWK4</accession>
<dbReference type="AlphaFoldDB" id="A0A3D8PWK4"/>
<gene>
    <name evidence="2" type="ORF">CWR48_07350</name>
</gene>
<dbReference type="Pfam" id="PF05239">
    <property type="entry name" value="PRC"/>
    <property type="match status" value="1"/>
</dbReference>
<dbReference type="SUPFAM" id="SSF50346">
    <property type="entry name" value="PRC-barrel domain"/>
    <property type="match status" value="1"/>
</dbReference>
<evidence type="ECO:0000313" key="2">
    <source>
        <dbReference type="EMBL" id="RDW19529.1"/>
    </source>
</evidence>